<dbReference type="InterPro" id="IPR051016">
    <property type="entry name" value="Diverse_Substrate_AcTransf"/>
</dbReference>
<dbReference type="PANTHER" id="PTHR10545:SF29">
    <property type="entry name" value="GH14572P-RELATED"/>
    <property type="match status" value="1"/>
</dbReference>
<comment type="caution">
    <text evidence="5">The sequence shown here is derived from an EMBL/GenBank/DDBJ whole genome shotgun (WGS) entry which is preliminary data.</text>
</comment>
<reference evidence="5" key="1">
    <citation type="submission" date="2021-09" db="EMBL/GenBank/DDBJ databases">
        <authorList>
            <person name="Martin H S."/>
        </authorList>
    </citation>
    <scope>NUCLEOTIDE SEQUENCE</scope>
</reference>
<proteinExistence type="inferred from homology"/>
<dbReference type="Pfam" id="PF00583">
    <property type="entry name" value="Acetyltransf_1"/>
    <property type="match status" value="1"/>
</dbReference>
<dbReference type="PANTHER" id="PTHR10545">
    <property type="entry name" value="DIAMINE N-ACETYLTRANSFERASE"/>
    <property type="match status" value="1"/>
</dbReference>
<dbReference type="GO" id="GO:0008080">
    <property type="term" value="F:N-acetyltransferase activity"/>
    <property type="evidence" value="ECO:0007669"/>
    <property type="project" value="TreeGrafter"/>
</dbReference>
<dbReference type="Proteomes" id="UP000789524">
    <property type="component" value="Unassembled WGS sequence"/>
</dbReference>
<sequence length="207" mass="23796">MHQLSGSTCSYIETNTTDEDIYDINEETIDASLFFEQRTETLQEEENEDEEIIVEELAVYHNSVRFPLKLEKDLQRDGFQREPPAFHCIVAEVQRQNELSLVGYAVYYPVYSPWRGKALILEDLFVKPRERKREIGSYLFEAVVKEAHLAGYSRVDFHVAGWNSARTFYERKGAENLTQSMGVCYYRLTGAPLTAAAAAAEQEHVIL</sequence>
<dbReference type="SUPFAM" id="SSF55729">
    <property type="entry name" value="Acyl-CoA N-acyltransferases (Nat)"/>
    <property type="match status" value="1"/>
</dbReference>
<dbReference type="OrthoDB" id="7305308at2759"/>
<evidence type="ECO:0000256" key="1">
    <source>
        <dbReference type="ARBA" id="ARBA00008694"/>
    </source>
</evidence>
<dbReference type="InterPro" id="IPR000182">
    <property type="entry name" value="GNAT_dom"/>
</dbReference>
<gene>
    <name evidence="5" type="ORF">DCHRY22_LOCUS12015</name>
</gene>
<keyword evidence="6" id="KW-1185">Reference proteome</keyword>
<evidence type="ECO:0000259" key="4">
    <source>
        <dbReference type="PROSITE" id="PS51186"/>
    </source>
</evidence>
<name>A0A8J2W8L5_9NEOP</name>
<dbReference type="Gene3D" id="3.40.630.30">
    <property type="match status" value="1"/>
</dbReference>
<keyword evidence="2" id="KW-0808">Transferase</keyword>
<organism evidence="5 6">
    <name type="scientific">Danaus chrysippus</name>
    <name type="common">African queen</name>
    <dbReference type="NCBI Taxonomy" id="151541"/>
    <lineage>
        <taxon>Eukaryota</taxon>
        <taxon>Metazoa</taxon>
        <taxon>Ecdysozoa</taxon>
        <taxon>Arthropoda</taxon>
        <taxon>Hexapoda</taxon>
        <taxon>Insecta</taxon>
        <taxon>Pterygota</taxon>
        <taxon>Neoptera</taxon>
        <taxon>Endopterygota</taxon>
        <taxon>Lepidoptera</taxon>
        <taxon>Glossata</taxon>
        <taxon>Ditrysia</taxon>
        <taxon>Papilionoidea</taxon>
        <taxon>Nymphalidae</taxon>
        <taxon>Danainae</taxon>
        <taxon>Danaini</taxon>
        <taxon>Danaina</taxon>
        <taxon>Danaus</taxon>
        <taxon>Anosia</taxon>
    </lineage>
</organism>
<feature type="domain" description="N-acetyltransferase" evidence="4">
    <location>
        <begin position="19"/>
        <end position="191"/>
    </location>
</feature>
<dbReference type="AlphaFoldDB" id="A0A8J2W8L5"/>
<evidence type="ECO:0000313" key="5">
    <source>
        <dbReference type="EMBL" id="CAG9576345.1"/>
    </source>
</evidence>
<evidence type="ECO:0000256" key="3">
    <source>
        <dbReference type="ARBA" id="ARBA00023315"/>
    </source>
</evidence>
<dbReference type="PROSITE" id="PS51186">
    <property type="entry name" value="GNAT"/>
    <property type="match status" value="1"/>
</dbReference>
<dbReference type="FunFam" id="3.40.630.30:FF:000064">
    <property type="entry name" value="GNAT family acetyltransferase"/>
    <property type="match status" value="1"/>
</dbReference>
<evidence type="ECO:0000256" key="2">
    <source>
        <dbReference type="ARBA" id="ARBA00022679"/>
    </source>
</evidence>
<dbReference type="CDD" id="cd04301">
    <property type="entry name" value="NAT_SF"/>
    <property type="match status" value="1"/>
</dbReference>
<accession>A0A8J2W8L5</accession>
<protein>
    <submittedName>
        <fullName evidence="5">(African queen) hypothetical protein</fullName>
    </submittedName>
</protein>
<evidence type="ECO:0000313" key="6">
    <source>
        <dbReference type="Proteomes" id="UP000789524"/>
    </source>
</evidence>
<dbReference type="InterPro" id="IPR016181">
    <property type="entry name" value="Acyl_CoA_acyltransferase"/>
</dbReference>
<keyword evidence="3" id="KW-0012">Acyltransferase</keyword>
<dbReference type="EMBL" id="CAKASE010000074">
    <property type="protein sequence ID" value="CAG9576345.1"/>
    <property type="molecule type" value="Genomic_DNA"/>
</dbReference>
<comment type="similarity">
    <text evidence="1">Belongs to the acetyltransferase family.</text>
</comment>